<keyword evidence="2 10" id="KW-0547">Nucleotide-binding</keyword>
<dbReference type="Pfam" id="PF13361">
    <property type="entry name" value="UvrD_C"/>
    <property type="match status" value="1"/>
</dbReference>
<comment type="similarity">
    <text evidence="1">Belongs to the helicase family. UvrD subfamily.</text>
</comment>
<dbReference type="PROSITE" id="PS51198">
    <property type="entry name" value="UVRD_HELICASE_ATP_BIND"/>
    <property type="match status" value="1"/>
</dbReference>
<dbReference type="InterPro" id="IPR014016">
    <property type="entry name" value="UvrD-like_ATP-bd"/>
</dbReference>
<dbReference type="InterPro" id="IPR027417">
    <property type="entry name" value="P-loop_NTPase"/>
</dbReference>
<dbReference type="PROSITE" id="PS51217">
    <property type="entry name" value="UVRD_HELICASE_CTER"/>
    <property type="match status" value="1"/>
</dbReference>
<keyword evidence="3 10" id="KW-0378">Hydrolase</keyword>
<feature type="domain" description="UvrD-like helicase C-terminal" evidence="12">
    <location>
        <begin position="267"/>
        <end position="532"/>
    </location>
</feature>
<evidence type="ECO:0000256" key="1">
    <source>
        <dbReference type="ARBA" id="ARBA00009922"/>
    </source>
</evidence>
<proteinExistence type="inferred from homology"/>
<evidence type="ECO:0000256" key="5">
    <source>
        <dbReference type="ARBA" id="ARBA00022840"/>
    </source>
</evidence>
<dbReference type="RefSeq" id="WP_317944383.1">
    <property type="nucleotide sequence ID" value="NZ_JAUBDI010000010.1"/>
</dbReference>
<evidence type="ECO:0000256" key="6">
    <source>
        <dbReference type="ARBA" id="ARBA00023235"/>
    </source>
</evidence>
<evidence type="ECO:0000256" key="2">
    <source>
        <dbReference type="ARBA" id="ARBA00022741"/>
    </source>
</evidence>
<dbReference type="CDD" id="cd18807">
    <property type="entry name" value="SF1_C_UvrD"/>
    <property type="match status" value="1"/>
</dbReference>
<dbReference type="Gene3D" id="1.10.486.10">
    <property type="entry name" value="PCRA, domain 4"/>
    <property type="match status" value="1"/>
</dbReference>
<evidence type="ECO:0000259" key="12">
    <source>
        <dbReference type="PROSITE" id="PS51217"/>
    </source>
</evidence>
<evidence type="ECO:0000256" key="4">
    <source>
        <dbReference type="ARBA" id="ARBA00022806"/>
    </source>
</evidence>
<evidence type="ECO:0000256" key="3">
    <source>
        <dbReference type="ARBA" id="ARBA00022801"/>
    </source>
</evidence>
<evidence type="ECO:0000313" key="14">
    <source>
        <dbReference type="Proteomes" id="UP001282284"/>
    </source>
</evidence>
<dbReference type="PANTHER" id="PTHR11070:SF48">
    <property type="entry name" value="ATP-DEPENDENT HELICASE_NUCLEASE SUBUNIT A"/>
    <property type="match status" value="1"/>
</dbReference>
<dbReference type="SUPFAM" id="SSF52540">
    <property type="entry name" value="P-loop containing nucleoside triphosphate hydrolases"/>
    <property type="match status" value="1"/>
</dbReference>
<organism evidence="13 14">
    <name type="scientific">Sporosarcina saromensis</name>
    <dbReference type="NCBI Taxonomy" id="359365"/>
    <lineage>
        <taxon>Bacteria</taxon>
        <taxon>Bacillati</taxon>
        <taxon>Bacillota</taxon>
        <taxon>Bacilli</taxon>
        <taxon>Bacillales</taxon>
        <taxon>Caryophanaceae</taxon>
        <taxon>Sporosarcina</taxon>
    </lineage>
</organism>
<dbReference type="Gene3D" id="3.40.50.300">
    <property type="entry name" value="P-loop containing nucleotide triphosphate hydrolases"/>
    <property type="match status" value="2"/>
</dbReference>
<feature type="domain" description="UvrD-like helicase ATP-binding" evidence="11">
    <location>
        <begin position="7"/>
        <end position="266"/>
    </location>
</feature>
<dbReference type="GO" id="GO:0016787">
    <property type="term" value="F:hydrolase activity"/>
    <property type="evidence" value="ECO:0007669"/>
    <property type="project" value="UniProtKB-KW"/>
</dbReference>
<dbReference type="EC" id="5.6.2.4" evidence="8"/>
<protein>
    <recommendedName>
        <fullName evidence="8">DNA 3'-5' helicase</fullName>
        <ecNumber evidence="8">5.6.2.4</ecNumber>
    </recommendedName>
</protein>
<gene>
    <name evidence="13" type="ORF">QT711_11465</name>
</gene>
<dbReference type="Pfam" id="PF00580">
    <property type="entry name" value="UvrD-helicase"/>
    <property type="match status" value="1"/>
</dbReference>
<keyword evidence="5 10" id="KW-0067">ATP-binding</keyword>
<evidence type="ECO:0000256" key="8">
    <source>
        <dbReference type="ARBA" id="ARBA00034808"/>
    </source>
</evidence>
<reference evidence="13 14" key="1">
    <citation type="submission" date="2023-06" db="EMBL/GenBank/DDBJ databases">
        <title>Sporosarcina sp. nov., isolated from Korean traditional fermented seafood 'Jeotgal'.</title>
        <authorList>
            <person name="Yang A.I."/>
            <person name="Shin N.-R."/>
        </authorList>
    </citation>
    <scope>NUCLEOTIDE SEQUENCE [LARGE SCALE GENOMIC DNA]</scope>
    <source>
        <strain evidence="13 14">KCTC13119</strain>
    </source>
</reference>
<dbReference type="InterPro" id="IPR014017">
    <property type="entry name" value="DNA_helicase_UvrD-like_C"/>
</dbReference>
<dbReference type="InterPro" id="IPR000212">
    <property type="entry name" value="DNA_helicase_UvrD/REP"/>
</dbReference>
<dbReference type="PANTHER" id="PTHR11070">
    <property type="entry name" value="UVRD / RECB / PCRA DNA HELICASE FAMILY MEMBER"/>
    <property type="match status" value="1"/>
</dbReference>
<dbReference type="CDD" id="cd17932">
    <property type="entry name" value="DEXQc_UvrD"/>
    <property type="match status" value="1"/>
</dbReference>
<name>A0ABU4GA23_9BACL</name>
<comment type="catalytic activity">
    <reaction evidence="7">
        <text>Couples ATP hydrolysis with the unwinding of duplex DNA by translocating in the 3'-5' direction.</text>
        <dbReference type="EC" id="5.6.2.4"/>
    </reaction>
</comment>
<evidence type="ECO:0000256" key="10">
    <source>
        <dbReference type="PROSITE-ProRule" id="PRU00560"/>
    </source>
</evidence>
<evidence type="ECO:0000256" key="7">
    <source>
        <dbReference type="ARBA" id="ARBA00034617"/>
    </source>
</evidence>
<accession>A0ABU4GA23</accession>
<keyword evidence="14" id="KW-1185">Reference proteome</keyword>
<comment type="catalytic activity">
    <reaction evidence="9">
        <text>ATP + H2O = ADP + phosphate + H(+)</text>
        <dbReference type="Rhea" id="RHEA:13065"/>
        <dbReference type="ChEBI" id="CHEBI:15377"/>
        <dbReference type="ChEBI" id="CHEBI:15378"/>
        <dbReference type="ChEBI" id="CHEBI:30616"/>
        <dbReference type="ChEBI" id="CHEBI:43474"/>
        <dbReference type="ChEBI" id="CHEBI:456216"/>
        <dbReference type="EC" id="5.6.2.4"/>
    </reaction>
</comment>
<dbReference type="Proteomes" id="UP001282284">
    <property type="component" value="Unassembled WGS sequence"/>
</dbReference>
<evidence type="ECO:0000259" key="11">
    <source>
        <dbReference type="PROSITE" id="PS51198"/>
    </source>
</evidence>
<sequence length="602" mass="69230">MQTNLLDGLNVNQQQAVTSMSRTILCLAGAGSGKTTVLTRRIAHLFDNRVGTSNMLALTFTRLAGAEMKERVIKLIGETEGKKLFCNTFHAFAVQVLREWGHKIGIEKGFTIYDQEDRESILTVILKELGARTTLKKVFEAFESGPKKRSEEERVIEEYEWRLRQNNAVDLDKLVYKVVLLWNAYPEVLQYYQRMYTHVFVDEFQDSSDEQMEMFRLLAPKYLFVVGDDFQAIYGWRGARVEYILNFPNEYPDCETIKLEDNYRSTRDIVSAANNLIAYNENQSEKKLIAHKDGPKITVFEAGDERSEHEEVLNKIRILQNEGIALKDIAVLSRTNMQLSRMQSLLDSEGVANIALGRNDIMKNRDIRSIVAWFQVIINQKDGVALKRALNYPTPFLTESELKVLKLEATKREITELNALMVLDFRQSKKFFSLGSKINEKAKLSTVSELIYYTAEVLGVLREYEEHGLQNRLHALQNGIEYIKAWEDSKRNLGEDNGVEAFLKWLKYRDIQEKLVEEKDAVKLMTMHGAKGLEFPVVFLIGLVEDTFPSKRGDLDEERRLAYVGITRAKEKLFLSHSNTQQDWNGSPMPATKSRFLDEIIS</sequence>
<dbReference type="InterPro" id="IPR013986">
    <property type="entry name" value="DExx_box_DNA_helicase_dom_sf"/>
</dbReference>
<evidence type="ECO:0000313" key="13">
    <source>
        <dbReference type="EMBL" id="MDW0113806.1"/>
    </source>
</evidence>
<dbReference type="Gene3D" id="1.10.10.160">
    <property type="match status" value="1"/>
</dbReference>
<feature type="binding site" evidence="10">
    <location>
        <begin position="28"/>
        <end position="35"/>
    </location>
    <ligand>
        <name>ATP</name>
        <dbReference type="ChEBI" id="CHEBI:30616"/>
    </ligand>
</feature>
<evidence type="ECO:0000256" key="9">
    <source>
        <dbReference type="ARBA" id="ARBA00048988"/>
    </source>
</evidence>
<dbReference type="GO" id="GO:0004386">
    <property type="term" value="F:helicase activity"/>
    <property type="evidence" value="ECO:0007669"/>
    <property type="project" value="UniProtKB-KW"/>
</dbReference>
<comment type="caution">
    <text evidence="13">The sequence shown here is derived from an EMBL/GenBank/DDBJ whole genome shotgun (WGS) entry which is preliminary data.</text>
</comment>
<keyword evidence="4 10" id="KW-0347">Helicase</keyword>
<keyword evidence="6" id="KW-0413">Isomerase</keyword>
<dbReference type="EMBL" id="JAUBDI010000010">
    <property type="protein sequence ID" value="MDW0113806.1"/>
    <property type="molecule type" value="Genomic_DNA"/>
</dbReference>